<feature type="domain" description="O-GlcNAc transferase C-terminal" evidence="9">
    <location>
        <begin position="532"/>
        <end position="720"/>
    </location>
</feature>
<evidence type="ECO:0000256" key="5">
    <source>
        <dbReference type="ARBA" id="ARBA00022679"/>
    </source>
</evidence>
<reference evidence="10" key="1">
    <citation type="submission" date="2024-07" db="EMBL/GenBank/DDBJ databases">
        <authorList>
            <person name="Kim Y.J."/>
            <person name="Jeong J.Y."/>
        </authorList>
    </citation>
    <scope>NUCLEOTIDE SEQUENCE</scope>
    <source>
        <strain evidence="10">GIHE-MW2</strain>
    </source>
</reference>
<protein>
    <recommendedName>
        <fullName evidence="3">protein O-GlcNAc transferase</fullName>
        <ecNumber evidence="3">2.4.1.255</ecNumber>
    </recommendedName>
</protein>
<evidence type="ECO:0000256" key="2">
    <source>
        <dbReference type="ARBA" id="ARBA00005386"/>
    </source>
</evidence>
<organism evidence="10">
    <name type="scientific">Planktothricoides raciborskii GIHE-MW2</name>
    <dbReference type="NCBI Taxonomy" id="2792601"/>
    <lineage>
        <taxon>Bacteria</taxon>
        <taxon>Bacillati</taxon>
        <taxon>Cyanobacteriota</taxon>
        <taxon>Cyanophyceae</taxon>
        <taxon>Oscillatoriophycideae</taxon>
        <taxon>Oscillatoriales</taxon>
        <taxon>Oscillatoriaceae</taxon>
        <taxon>Planktothricoides</taxon>
    </lineage>
</organism>
<keyword evidence="7 8" id="KW-0802">TPR repeat</keyword>
<dbReference type="Gene3D" id="3.40.50.11380">
    <property type="match status" value="1"/>
</dbReference>
<dbReference type="Pfam" id="PF13844">
    <property type="entry name" value="Glyco_transf_41"/>
    <property type="match status" value="2"/>
</dbReference>
<feature type="repeat" description="TPR" evidence="8">
    <location>
        <begin position="4"/>
        <end position="37"/>
    </location>
</feature>
<dbReference type="EC" id="2.4.1.255" evidence="3"/>
<dbReference type="SUPFAM" id="SSF48452">
    <property type="entry name" value="TPR-like"/>
    <property type="match status" value="1"/>
</dbReference>
<dbReference type="Gene3D" id="3.40.50.2000">
    <property type="entry name" value="Glycogen Phosphorylase B"/>
    <property type="match status" value="1"/>
</dbReference>
<dbReference type="Gene3D" id="1.25.40.10">
    <property type="entry name" value="Tetratricopeptide repeat domain"/>
    <property type="match status" value="2"/>
</dbReference>
<dbReference type="InterPro" id="IPR019734">
    <property type="entry name" value="TPR_rpt"/>
</dbReference>
<dbReference type="PANTHER" id="PTHR44835">
    <property type="entry name" value="UDP-N-ACETYLGLUCOSAMINE--PEPTIDE N-ACETYLGLUCOSAMINYLTRANSFERASE SPINDLY-RELATED"/>
    <property type="match status" value="1"/>
</dbReference>
<feature type="domain" description="O-GlcNAc transferase C-terminal" evidence="9">
    <location>
        <begin position="333"/>
        <end position="522"/>
    </location>
</feature>
<dbReference type="PROSITE" id="PS50005">
    <property type="entry name" value="TPR"/>
    <property type="match status" value="1"/>
</dbReference>
<dbReference type="AlphaFoldDB" id="A0AAU8JJ20"/>
<evidence type="ECO:0000256" key="7">
    <source>
        <dbReference type="ARBA" id="ARBA00022803"/>
    </source>
</evidence>
<proteinExistence type="inferred from homology"/>
<accession>A0AAU8JJ20</accession>
<comment type="similarity">
    <text evidence="2">Belongs to the glycosyltransferase 41 family. O-GlcNAc transferase subfamily.</text>
</comment>
<dbReference type="RefSeq" id="WP_354635907.1">
    <property type="nucleotide sequence ID" value="NZ_CP159837.1"/>
</dbReference>
<name>A0AAU8JJ20_9CYAN</name>
<evidence type="ECO:0000256" key="6">
    <source>
        <dbReference type="ARBA" id="ARBA00022737"/>
    </source>
</evidence>
<dbReference type="PANTHER" id="PTHR44835:SF1">
    <property type="entry name" value="PROTEIN O-GLCNAC TRANSFERASE"/>
    <property type="match status" value="1"/>
</dbReference>
<evidence type="ECO:0000313" key="10">
    <source>
        <dbReference type="EMBL" id="XCM38718.1"/>
    </source>
</evidence>
<evidence type="ECO:0000256" key="4">
    <source>
        <dbReference type="ARBA" id="ARBA00022676"/>
    </source>
</evidence>
<dbReference type="InterPro" id="IPR029489">
    <property type="entry name" value="OGT/SEC/SPY_C"/>
</dbReference>
<keyword evidence="6" id="KW-0677">Repeat</keyword>
<comment type="pathway">
    <text evidence="1">Protein modification; protein glycosylation.</text>
</comment>
<evidence type="ECO:0000256" key="8">
    <source>
        <dbReference type="PROSITE-ProRule" id="PRU00339"/>
    </source>
</evidence>
<evidence type="ECO:0000259" key="9">
    <source>
        <dbReference type="Pfam" id="PF13844"/>
    </source>
</evidence>
<sequence length="739" mass="85220">MENQNNWEQKAAQCWMAGDYNQAAQLYEQAISANPKQRQNYWYLGLMLLLGGEEEEAHTTWLLGMMEGDSEQMEAWTAELLQILETEANRQQEKAENSPAWLIRQHLREICPGDIYNLLQLVQLAIAQETLTPEDFAAWNIIELLESTNPGSLDSQLLIKVAENLLEFAPLESYSQEFVAACLPHLKGNSNFRDVLLVAAAKIGYQMRETDIAIAIAQLCLQVNAEHPEEIWRNLARFYEKSKQYDLSIKAAKQCYDLCEYLADKIAANYQIITALLVTGGYWEEAVDIFKRHESMLLSFLEFPPQEILKLRASRLLTAMFCFPYFRDEPKINRKIQNKIAHLTQERIQADARKQGYSFNQHLNKPELMTQGRRLKIGYIGNCLRKHSVGWMARGVFQYHDRDRFEIHGYFVDYEPGDSLQEWYIHHVDQAHKLGSNALQIAEEIVNDEIDILIDVDSLTWEVTFQVMALKPAPIQATWLGLDAAGLPAIDYYLADPFVLPENAQDYYVEKILRFPKTYIALDGYEVSVPTMRRDELEIPAAAVVYYSGQTSSKRNPDMARLQMKVIKEVPNSYFLIKTWPDVEGVKQFFLELAESEGVAVSRLRFLPNDSSEIHRANLGIVDVALDTYPYSGATTTLEILWMGIPIVTRVGEQWAARNSYTMMVNAGITEGIAWTDEEYIEWGVRLGLDSELRQKIWWKLRQGRQTAPLWNARQFTQEIEQAYQQMWEKFLQDSRVIP</sequence>
<dbReference type="InterPro" id="IPR011990">
    <property type="entry name" value="TPR-like_helical_dom_sf"/>
</dbReference>
<evidence type="ECO:0000256" key="1">
    <source>
        <dbReference type="ARBA" id="ARBA00004922"/>
    </source>
</evidence>
<keyword evidence="4" id="KW-0328">Glycosyltransferase</keyword>
<evidence type="ECO:0000256" key="3">
    <source>
        <dbReference type="ARBA" id="ARBA00011970"/>
    </source>
</evidence>
<dbReference type="EMBL" id="CP159837">
    <property type="protein sequence ID" value="XCM38718.1"/>
    <property type="molecule type" value="Genomic_DNA"/>
</dbReference>
<dbReference type="InterPro" id="IPR051939">
    <property type="entry name" value="Glycosyltr_41/O-GlcNAc_trsf"/>
</dbReference>
<dbReference type="GO" id="GO:0097363">
    <property type="term" value="F:protein O-acetylglucosaminyltransferase activity"/>
    <property type="evidence" value="ECO:0007669"/>
    <property type="project" value="UniProtKB-EC"/>
</dbReference>
<gene>
    <name evidence="10" type="ORF">ABWT76_001583</name>
</gene>
<keyword evidence="5 10" id="KW-0808">Transferase</keyword>